<evidence type="ECO:0000256" key="4">
    <source>
        <dbReference type="ARBA" id="ARBA00022777"/>
    </source>
</evidence>
<dbReference type="EMBL" id="LIZX01000012">
    <property type="protein sequence ID" value="KPJ69851.1"/>
    <property type="molecule type" value="Genomic_DNA"/>
</dbReference>
<dbReference type="InterPro" id="IPR006259">
    <property type="entry name" value="Adenyl_kin_sub"/>
</dbReference>
<comment type="similarity">
    <text evidence="6 7">Belongs to the adenylate kinase family.</text>
</comment>
<keyword evidence="6" id="KW-0479">Metal-binding</keyword>
<comment type="pathway">
    <text evidence="6">Purine metabolism; AMP biosynthesis via salvage pathway; AMP from ADP: step 1/1.</text>
</comment>
<dbReference type="GO" id="GO:0005524">
    <property type="term" value="F:ATP binding"/>
    <property type="evidence" value="ECO:0007669"/>
    <property type="project" value="UniProtKB-UniRule"/>
</dbReference>
<evidence type="ECO:0000256" key="7">
    <source>
        <dbReference type="RuleBase" id="RU003330"/>
    </source>
</evidence>
<dbReference type="GO" id="GO:0008270">
    <property type="term" value="F:zinc ion binding"/>
    <property type="evidence" value="ECO:0007669"/>
    <property type="project" value="UniProtKB-UniRule"/>
</dbReference>
<dbReference type="Proteomes" id="UP000051861">
    <property type="component" value="Unassembled WGS sequence"/>
</dbReference>
<dbReference type="Gene3D" id="3.40.50.300">
    <property type="entry name" value="P-loop containing nucleotide triphosphate hydrolases"/>
    <property type="match status" value="1"/>
</dbReference>
<evidence type="ECO:0000256" key="2">
    <source>
        <dbReference type="ARBA" id="ARBA00022727"/>
    </source>
</evidence>
<keyword evidence="2 6" id="KW-0545">Nucleotide biosynthesis</keyword>
<comment type="caution">
    <text evidence="10">The sequence shown here is derived from an EMBL/GenBank/DDBJ whole genome shotgun (WGS) entry which is preliminary data.</text>
</comment>
<accession>A0A0S7Y674</accession>
<dbReference type="SUPFAM" id="SSF52540">
    <property type="entry name" value="P-loop containing nucleoside triphosphate hydrolases"/>
    <property type="match status" value="1"/>
</dbReference>
<evidence type="ECO:0000256" key="5">
    <source>
        <dbReference type="ARBA" id="ARBA00022840"/>
    </source>
</evidence>
<comment type="domain">
    <text evidence="6">Consists of three domains, a large central CORE domain and two small peripheral domains, NMPbind and LID, which undergo movements during catalysis. The LID domain closes over the site of phosphoryl transfer upon ATP binding. Assembling and dissambling the active center during each catalytic cycle provides an effective means to prevent ATP hydrolysis. Some bacteria have evolved a zinc-coordinating structure that stabilizes the LID domain.</text>
</comment>
<dbReference type="GO" id="GO:0004017">
    <property type="term" value="F:AMP kinase activity"/>
    <property type="evidence" value="ECO:0007669"/>
    <property type="project" value="UniProtKB-UniRule"/>
</dbReference>
<dbReference type="Pfam" id="PF00406">
    <property type="entry name" value="ADK"/>
    <property type="match status" value="1"/>
</dbReference>
<dbReference type="NCBIfam" id="NF001380">
    <property type="entry name" value="PRK00279.1-2"/>
    <property type="match status" value="1"/>
</dbReference>
<protein>
    <recommendedName>
        <fullName evidence="6 8">Adenylate kinase</fullName>
        <shortName evidence="6">AK</shortName>
        <ecNumber evidence="6 8">2.7.4.3</ecNumber>
    </recommendedName>
    <alternativeName>
        <fullName evidence="6">ATP-AMP transphosphorylase</fullName>
    </alternativeName>
    <alternativeName>
        <fullName evidence="6">ATP:AMP phosphotransferase</fullName>
    </alternativeName>
    <alternativeName>
        <fullName evidence="6">Adenylate monophosphate kinase</fullName>
    </alternativeName>
</protein>
<gene>
    <name evidence="6" type="primary">adk</name>
    <name evidence="10" type="ORF">AMJ44_01940</name>
</gene>
<dbReference type="PATRIC" id="fig|1703775.3.peg.2773"/>
<name>A0A0S7Y674_UNCSA</name>
<dbReference type="PRINTS" id="PR00094">
    <property type="entry name" value="ADENYLTKNASE"/>
</dbReference>
<feature type="binding site" evidence="6">
    <location>
        <position position="92"/>
    </location>
    <ligand>
        <name>AMP</name>
        <dbReference type="ChEBI" id="CHEBI:456215"/>
    </ligand>
</feature>
<evidence type="ECO:0000256" key="8">
    <source>
        <dbReference type="RuleBase" id="RU003331"/>
    </source>
</evidence>
<dbReference type="PROSITE" id="PS00113">
    <property type="entry name" value="ADENYLATE_KINASE"/>
    <property type="match status" value="1"/>
</dbReference>
<feature type="binding site" evidence="6">
    <location>
        <position position="160"/>
    </location>
    <ligand>
        <name>AMP</name>
        <dbReference type="ChEBI" id="CHEBI:456215"/>
    </ligand>
</feature>
<dbReference type="GO" id="GO:0044209">
    <property type="term" value="P:AMP salvage"/>
    <property type="evidence" value="ECO:0007669"/>
    <property type="project" value="UniProtKB-UniRule"/>
</dbReference>
<dbReference type="UniPathway" id="UPA00588">
    <property type="reaction ID" value="UER00649"/>
</dbReference>
<dbReference type="InterPro" id="IPR007862">
    <property type="entry name" value="Adenylate_kinase_lid-dom"/>
</dbReference>
<comment type="catalytic activity">
    <reaction evidence="6 8">
        <text>AMP + ATP = 2 ADP</text>
        <dbReference type="Rhea" id="RHEA:12973"/>
        <dbReference type="ChEBI" id="CHEBI:30616"/>
        <dbReference type="ChEBI" id="CHEBI:456215"/>
        <dbReference type="ChEBI" id="CHEBI:456216"/>
        <dbReference type="EC" id="2.7.4.3"/>
    </reaction>
</comment>
<dbReference type="NCBIfam" id="TIGR01351">
    <property type="entry name" value="adk"/>
    <property type="match status" value="1"/>
</dbReference>
<feature type="binding site" evidence="6">
    <location>
        <position position="199"/>
    </location>
    <ligand>
        <name>ATP</name>
        <dbReference type="ChEBI" id="CHEBI:30616"/>
    </ligand>
</feature>
<keyword evidence="1 6" id="KW-0808">Transferase</keyword>
<evidence type="ECO:0000256" key="3">
    <source>
        <dbReference type="ARBA" id="ARBA00022741"/>
    </source>
</evidence>
<feature type="region of interest" description="NMP" evidence="6">
    <location>
        <begin position="30"/>
        <end position="59"/>
    </location>
</feature>
<evidence type="ECO:0000313" key="11">
    <source>
        <dbReference type="Proteomes" id="UP000051861"/>
    </source>
</evidence>
<feature type="binding site" evidence="6">
    <location>
        <begin position="136"/>
        <end position="137"/>
    </location>
    <ligand>
        <name>ATP</name>
        <dbReference type="ChEBI" id="CHEBI:30616"/>
    </ligand>
</feature>
<evidence type="ECO:0000256" key="1">
    <source>
        <dbReference type="ARBA" id="ARBA00022679"/>
    </source>
</evidence>
<proteinExistence type="inferred from homology"/>
<dbReference type="NCBIfam" id="NF001381">
    <property type="entry name" value="PRK00279.1-3"/>
    <property type="match status" value="1"/>
</dbReference>
<dbReference type="Pfam" id="PF05191">
    <property type="entry name" value="ADK_lid"/>
    <property type="match status" value="1"/>
</dbReference>
<feature type="binding site" evidence="6">
    <location>
        <position position="153"/>
    </location>
    <ligand>
        <name>Zn(2+)</name>
        <dbReference type="ChEBI" id="CHEBI:29105"/>
        <note>structural</note>
    </ligand>
</feature>
<feature type="binding site" evidence="6">
    <location>
        <position position="36"/>
    </location>
    <ligand>
        <name>AMP</name>
        <dbReference type="ChEBI" id="CHEBI:456215"/>
    </ligand>
</feature>
<feature type="binding site" evidence="6">
    <location>
        <position position="130"/>
    </location>
    <ligand>
        <name>Zn(2+)</name>
        <dbReference type="ChEBI" id="CHEBI:29105"/>
        <note>structural</note>
    </ligand>
</feature>
<comment type="subunit">
    <text evidence="6 8">Monomer.</text>
</comment>
<dbReference type="GO" id="GO:0005737">
    <property type="term" value="C:cytoplasm"/>
    <property type="evidence" value="ECO:0007669"/>
    <property type="project" value="UniProtKB-SubCell"/>
</dbReference>
<evidence type="ECO:0000313" key="10">
    <source>
        <dbReference type="EMBL" id="KPJ69851.1"/>
    </source>
</evidence>
<dbReference type="CDD" id="cd01428">
    <property type="entry name" value="ADK"/>
    <property type="match status" value="1"/>
</dbReference>
<feature type="binding site" evidence="6">
    <location>
        <begin position="10"/>
        <end position="15"/>
    </location>
    <ligand>
        <name>ATP</name>
        <dbReference type="ChEBI" id="CHEBI:30616"/>
    </ligand>
</feature>
<feature type="binding site" evidence="6">
    <location>
        <position position="171"/>
    </location>
    <ligand>
        <name>AMP</name>
        <dbReference type="ChEBI" id="CHEBI:456215"/>
    </ligand>
</feature>
<evidence type="ECO:0000256" key="6">
    <source>
        <dbReference type="HAMAP-Rule" id="MF_00235"/>
    </source>
</evidence>
<feature type="region of interest" description="LID" evidence="6">
    <location>
        <begin position="126"/>
        <end position="163"/>
    </location>
</feature>
<keyword evidence="4 6" id="KW-0418">Kinase</keyword>
<keyword evidence="6" id="KW-0963">Cytoplasm</keyword>
<comment type="caution">
    <text evidence="6">Lacks conserved residue(s) required for the propagation of feature annotation.</text>
</comment>
<dbReference type="InterPro" id="IPR000850">
    <property type="entry name" value="Adenylat/UMP-CMP_kin"/>
</dbReference>
<feature type="binding site" evidence="6">
    <location>
        <position position="150"/>
    </location>
    <ligand>
        <name>Zn(2+)</name>
        <dbReference type="ChEBI" id="CHEBI:29105"/>
        <note>structural</note>
    </ligand>
</feature>
<comment type="function">
    <text evidence="6">Catalyzes the reversible transfer of the terminal phosphate group between ATP and AMP. Plays an important role in cellular energy homeostasis and in adenine nucleotide metabolism.</text>
</comment>
<dbReference type="EC" id="2.7.4.3" evidence="6 8"/>
<keyword evidence="3 6" id="KW-0547">Nucleotide-binding</keyword>
<dbReference type="InterPro" id="IPR033690">
    <property type="entry name" value="Adenylat_kinase_CS"/>
</dbReference>
<dbReference type="FunFam" id="3.40.50.300:FF:000106">
    <property type="entry name" value="Adenylate kinase mitochondrial"/>
    <property type="match status" value="1"/>
</dbReference>
<evidence type="ECO:0000259" key="9">
    <source>
        <dbReference type="Pfam" id="PF05191"/>
    </source>
</evidence>
<dbReference type="HAMAP" id="MF_00235">
    <property type="entry name" value="Adenylate_kinase_Adk"/>
    <property type="match status" value="1"/>
</dbReference>
<sequence>MILALLGPPGSGKGTQAKLLAERFKIPHVSLGDILREEARKDTEIGKRIAELIHSGKLAPNELTIGLTRKRIERSDCKSGFILDGFPRSAVQAEAFDKMLKEMNLILDRVIYFHVTEDQVVERLSDRRSCKSCGAVFHAKHNPPRVPGKCDLCGGELYQRRDDEESAIRTRFEVYEEQTKPLINRYQDANKLVAIDASGSIKDVFNKLLVLVEHGGN</sequence>
<keyword evidence="6" id="KW-0862">Zinc</keyword>
<dbReference type="PANTHER" id="PTHR23359">
    <property type="entry name" value="NUCLEOTIDE KINASE"/>
    <property type="match status" value="1"/>
</dbReference>
<dbReference type="AlphaFoldDB" id="A0A0S7Y674"/>
<dbReference type="InterPro" id="IPR027417">
    <property type="entry name" value="P-loop_NTPase"/>
</dbReference>
<keyword evidence="5 6" id="KW-0067">ATP-binding</keyword>
<comment type="subcellular location">
    <subcellularLocation>
        <location evidence="6 8">Cytoplasm</location>
    </subcellularLocation>
</comment>
<feature type="binding site" evidence="6">
    <location>
        <begin position="85"/>
        <end position="88"/>
    </location>
    <ligand>
        <name>AMP</name>
        <dbReference type="ChEBI" id="CHEBI:456215"/>
    </ligand>
</feature>
<feature type="domain" description="Adenylate kinase active site lid" evidence="9">
    <location>
        <begin position="127"/>
        <end position="162"/>
    </location>
</feature>
<organism evidence="10 11">
    <name type="scientific">candidate division WOR-1 bacterium DG_54_3</name>
    <dbReference type="NCBI Taxonomy" id="1703775"/>
    <lineage>
        <taxon>Bacteria</taxon>
        <taxon>Bacillati</taxon>
        <taxon>Saganbacteria</taxon>
    </lineage>
</organism>
<reference evidence="10 11" key="1">
    <citation type="journal article" date="2015" name="Microbiome">
        <title>Genomic resolution of linkages in carbon, nitrogen, and sulfur cycling among widespread estuary sediment bacteria.</title>
        <authorList>
            <person name="Baker B.J."/>
            <person name="Lazar C.S."/>
            <person name="Teske A.P."/>
            <person name="Dick G.J."/>
        </authorList>
    </citation>
    <scope>NUCLEOTIDE SEQUENCE [LARGE SCALE GENOMIC DNA]</scope>
    <source>
        <strain evidence="10">DG_54_3</strain>
    </source>
</reference>
<feature type="binding site" evidence="6">
    <location>
        <position position="133"/>
    </location>
    <ligand>
        <name>Zn(2+)</name>
        <dbReference type="ChEBI" id="CHEBI:29105"/>
        <note>structural</note>
    </ligand>
</feature>
<feature type="binding site" evidence="6">
    <location>
        <position position="127"/>
    </location>
    <ligand>
        <name>ATP</name>
        <dbReference type="ChEBI" id="CHEBI:30616"/>
    </ligand>
</feature>